<dbReference type="GO" id="GO:0046491">
    <property type="term" value="P:L-methylmalonyl-CoA metabolic process"/>
    <property type="evidence" value="ECO:0007669"/>
    <property type="project" value="TreeGrafter"/>
</dbReference>
<organism evidence="3">
    <name type="scientific">marine sediment metagenome</name>
    <dbReference type="NCBI Taxonomy" id="412755"/>
    <lineage>
        <taxon>unclassified sequences</taxon>
        <taxon>metagenomes</taxon>
        <taxon>ecological metagenomes</taxon>
    </lineage>
</organism>
<dbReference type="PROSITE" id="PS51819">
    <property type="entry name" value="VOC"/>
    <property type="match status" value="1"/>
</dbReference>
<keyword evidence="1" id="KW-0479">Metal-binding</keyword>
<gene>
    <name evidence="3" type="ORF">S01H1_25571</name>
</gene>
<protein>
    <recommendedName>
        <fullName evidence="2">VOC domain-containing protein</fullName>
    </recommendedName>
</protein>
<dbReference type="GO" id="GO:0046872">
    <property type="term" value="F:metal ion binding"/>
    <property type="evidence" value="ECO:0007669"/>
    <property type="project" value="UniProtKB-KW"/>
</dbReference>
<evidence type="ECO:0000256" key="1">
    <source>
        <dbReference type="ARBA" id="ARBA00022723"/>
    </source>
</evidence>
<dbReference type="InterPro" id="IPR051785">
    <property type="entry name" value="MMCE/EMCE_epimerase"/>
</dbReference>
<dbReference type="EMBL" id="BARS01015455">
    <property type="protein sequence ID" value="GAF90658.1"/>
    <property type="molecule type" value="Genomic_DNA"/>
</dbReference>
<dbReference type="PANTHER" id="PTHR43048">
    <property type="entry name" value="METHYLMALONYL-COA EPIMERASE"/>
    <property type="match status" value="1"/>
</dbReference>
<feature type="non-terminal residue" evidence="3">
    <location>
        <position position="104"/>
    </location>
</feature>
<sequence length="104" mass="11172">MVIGIGHVAILAGNLDETVNLYRKLFGATSSEVKAIAEQGVKTAMLDIGGSKLEILEPLPGSGMEKVLEKRGEGIHHICLEVDNIEQTLNFLAGEDMNLIDQKA</sequence>
<name>X0TAW6_9ZZZZ</name>
<dbReference type="PANTHER" id="PTHR43048:SF3">
    <property type="entry name" value="METHYLMALONYL-COA EPIMERASE, MITOCHONDRIAL"/>
    <property type="match status" value="1"/>
</dbReference>
<evidence type="ECO:0000259" key="2">
    <source>
        <dbReference type="PROSITE" id="PS51819"/>
    </source>
</evidence>
<dbReference type="AlphaFoldDB" id="X0TAW6"/>
<accession>X0TAW6</accession>
<reference evidence="3" key="1">
    <citation type="journal article" date="2014" name="Front. Microbiol.">
        <title>High frequency of phylogenetically diverse reductive dehalogenase-homologous genes in deep subseafloor sedimentary metagenomes.</title>
        <authorList>
            <person name="Kawai M."/>
            <person name="Futagami T."/>
            <person name="Toyoda A."/>
            <person name="Takaki Y."/>
            <person name="Nishi S."/>
            <person name="Hori S."/>
            <person name="Arai W."/>
            <person name="Tsubouchi T."/>
            <person name="Morono Y."/>
            <person name="Uchiyama I."/>
            <person name="Ito T."/>
            <person name="Fujiyama A."/>
            <person name="Inagaki F."/>
            <person name="Takami H."/>
        </authorList>
    </citation>
    <scope>NUCLEOTIDE SEQUENCE</scope>
    <source>
        <strain evidence="3">Expedition CK06-06</strain>
    </source>
</reference>
<feature type="domain" description="VOC" evidence="2">
    <location>
        <begin position="4"/>
        <end position="104"/>
    </location>
</feature>
<dbReference type="SUPFAM" id="SSF54593">
    <property type="entry name" value="Glyoxalase/Bleomycin resistance protein/Dihydroxybiphenyl dioxygenase"/>
    <property type="match status" value="1"/>
</dbReference>
<dbReference type="Gene3D" id="3.10.180.10">
    <property type="entry name" value="2,3-Dihydroxybiphenyl 1,2-Dioxygenase, domain 1"/>
    <property type="match status" value="1"/>
</dbReference>
<dbReference type="InterPro" id="IPR037523">
    <property type="entry name" value="VOC_core"/>
</dbReference>
<dbReference type="Pfam" id="PF13669">
    <property type="entry name" value="Glyoxalase_4"/>
    <property type="match status" value="1"/>
</dbReference>
<dbReference type="InterPro" id="IPR029068">
    <property type="entry name" value="Glyas_Bleomycin-R_OHBP_Dase"/>
</dbReference>
<proteinExistence type="predicted"/>
<comment type="caution">
    <text evidence="3">The sequence shown here is derived from an EMBL/GenBank/DDBJ whole genome shotgun (WGS) entry which is preliminary data.</text>
</comment>
<evidence type="ECO:0000313" key="3">
    <source>
        <dbReference type="EMBL" id="GAF90658.1"/>
    </source>
</evidence>
<dbReference type="GO" id="GO:0004493">
    <property type="term" value="F:methylmalonyl-CoA epimerase activity"/>
    <property type="evidence" value="ECO:0007669"/>
    <property type="project" value="TreeGrafter"/>
</dbReference>